<proteinExistence type="predicted"/>
<dbReference type="InterPro" id="IPR011032">
    <property type="entry name" value="GroES-like_sf"/>
</dbReference>
<evidence type="ECO:0000313" key="3">
    <source>
        <dbReference type="Proteomes" id="UP000433493"/>
    </source>
</evidence>
<dbReference type="RefSeq" id="WP_158051156.1">
    <property type="nucleotide sequence ID" value="NZ_WBKB01000001.1"/>
</dbReference>
<protein>
    <submittedName>
        <fullName evidence="2">NADPH:quinone oxidoreductase family protein</fullName>
    </submittedName>
</protein>
<dbReference type="CDD" id="cd08241">
    <property type="entry name" value="QOR1"/>
    <property type="match status" value="1"/>
</dbReference>
<dbReference type="Pfam" id="PF00107">
    <property type="entry name" value="ADH_zinc_N"/>
    <property type="match status" value="1"/>
</dbReference>
<dbReference type="PANTHER" id="PTHR43677:SF4">
    <property type="entry name" value="QUINONE OXIDOREDUCTASE-LIKE PROTEIN 2"/>
    <property type="match status" value="1"/>
</dbReference>
<dbReference type="PANTHER" id="PTHR43677">
    <property type="entry name" value="SHORT-CHAIN DEHYDROGENASE/REDUCTASE"/>
    <property type="match status" value="1"/>
</dbReference>
<dbReference type="Gene3D" id="3.90.180.10">
    <property type="entry name" value="Medium-chain alcohol dehydrogenases, catalytic domain"/>
    <property type="match status" value="1"/>
</dbReference>
<dbReference type="InterPro" id="IPR013149">
    <property type="entry name" value="ADH-like_C"/>
</dbReference>
<evidence type="ECO:0000259" key="1">
    <source>
        <dbReference type="SMART" id="SM00829"/>
    </source>
</evidence>
<dbReference type="Proteomes" id="UP000433493">
    <property type="component" value="Unassembled WGS sequence"/>
</dbReference>
<dbReference type="OrthoDB" id="4190732at2"/>
<dbReference type="Pfam" id="PF08240">
    <property type="entry name" value="ADH_N"/>
    <property type="match status" value="1"/>
</dbReference>
<dbReference type="GO" id="GO:0016491">
    <property type="term" value="F:oxidoreductase activity"/>
    <property type="evidence" value="ECO:0007669"/>
    <property type="project" value="InterPro"/>
</dbReference>
<dbReference type="InterPro" id="IPR020843">
    <property type="entry name" value="ER"/>
</dbReference>
<name>A0A7J5BFT7_9MICO</name>
<dbReference type="InterPro" id="IPR013154">
    <property type="entry name" value="ADH-like_N"/>
</dbReference>
<dbReference type="InterPro" id="IPR036291">
    <property type="entry name" value="NAD(P)-bd_dom_sf"/>
</dbReference>
<dbReference type="SMART" id="SM00829">
    <property type="entry name" value="PKS_ER"/>
    <property type="match status" value="1"/>
</dbReference>
<dbReference type="EMBL" id="WBKB01000001">
    <property type="protein sequence ID" value="KAB1645146.1"/>
    <property type="molecule type" value="Genomic_DNA"/>
</dbReference>
<dbReference type="SUPFAM" id="SSF51735">
    <property type="entry name" value="NAD(P)-binding Rossmann-fold domains"/>
    <property type="match status" value="1"/>
</dbReference>
<evidence type="ECO:0000313" key="2">
    <source>
        <dbReference type="EMBL" id="KAB1645146.1"/>
    </source>
</evidence>
<dbReference type="Gene3D" id="3.40.50.720">
    <property type="entry name" value="NAD(P)-binding Rossmann-like Domain"/>
    <property type="match status" value="1"/>
</dbReference>
<feature type="domain" description="Enoyl reductase (ER)" evidence="1">
    <location>
        <begin position="11"/>
        <end position="318"/>
    </location>
</feature>
<accession>A0A7J5BFT7</accession>
<comment type="caution">
    <text evidence="2">The sequence shown here is derived from an EMBL/GenBank/DDBJ whole genome shotgun (WGS) entry which is preliminary data.</text>
</comment>
<dbReference type="SUPFAM" id="SSF50129">
    <property type="entry name" value="GroES-like"/>
    <property type="match status" value="1"/>
</dbReference>
<organism evidence="2 3">
    <name type="scientific">Gulosibacter chungangensis</name>
    <dbReference type="NCBI Taxonomy" id="979746"/>
    <lineage>
        <taxon>Bacteria</taxon>
        <taxon>Bacillati</taxon>
        <taxon>Actinomycetota</taxon>
        <taxon>Actinomycetes</taxon>
        <taxon>Micrococcales</taxon>
        <taxon>Microbacteriaceae</taxon>
        <taxon>Gulosibacter</taxon>
    </lineage>
</organism>
<dbReference type="InterPro" id="IPR051397">
    <property type="entry name" value="Zn-ADH-like_protein"/>
</dbReference>
<reference evidence="2 3" key="1">
    <citation type="submission" date="2019-09" db="EMBL/GenBank/DDBJ databases">
        <title>Phylogeny of genus Pseudoclavibacter and closely related genus.</title>
        <authorList>
            <person name="Li Y."/>
        </authorList>
    </citation>
    <scope>NUCLEOTIDE SEQUENCE [LARGE SCALE GENOMIC DNA]</scope>
    <source>
        <strain evidence="2 3">KCTC 13959</strain>
    </source>
</reference>
<dbReference type="AlphaFoldDB" id="A0A7J5BFT7"/>
<sequence>MRAAIVARTTGPSGVELVDLAEPAAEPGTVEVEIRAAGVSFPDLLLSQGRYQIQPELPFALGTDFCGILREDVPEQALRAGERVAGVLQYGAAAEWVRVSPLGLCPVPESLSDIDAAAMPLAYLTAHFALLCRGGARRGDRILVTGAAGSVGLAAVQVGKAIGARVVALVRSEADRELLLSRGADAVVAEASAAKIREAAGGGIDIAMDVVGSDDVVLESLRSLHEGGRLLTVGYAGGSIPTVKLNRLLLGNIEVRGASWGPYTRAHPGFMQVQWREIMRWLAEGRIATPDVQVFPLEDAAAALATVAGGGVRSRIVLEL</sequence>
<keyword evidence="3" id="KW-1185">Reference proteome</keyword>
<gene>
    <name evidence="2" type="ORF">F8O05_02510</name>
</gene>